<sequence length="563" mass="60872">MLSLPFIERTAMDNQRLHGSITTGLLKPITAALSIVALLAGCGSVEAKDTVTEATSADKVVSVNVTEPSNGLLPSDTSDMSGWKIVSQLYDGLVTFDAEGNETLVEAKSITPNDDASEYTIVLKPNLTFSNGEKITADTYAKSWSFAANAANGQVGASIFEDIQGYDDLQDAEGSKAAQLSGLTVVDDTTLKVKLKASNSAFLYKIGDIAFLPMPSEVIKNPKEYGQKPIGNGPYKLKAYKSGEEIILEKDDSYKGPRKVKNAGIDFKVYQSLDAAYSDLLAGNLDVLDSIPTSALKTYQNEKNITAVSKPGPSFSAFTISQNLKHFQGEEGRYRRQAIAHAIDRENIADAIFSGTVTPATDFLAPVIKGYDTDLDADDVLTYDEAKAKELWAKADAISPWSGTFRIAYSADGTDKEWVEAAANSIRNALGIDAESYPFATSKELRSAIQERTIDAAFKSGMQSDYPHPEGYLVQAYDSSAADGKGLNNGDYKSDEFDALIDQAAAETDLDKAVSLYQQSERVLLKDMPVIPLWYTNVTAASAKGVEVNYNYMGVPEYNTIVK</sequence>
<dbReference type="GO" id="GO:0015833">
    <property type="term" value="P:peptide transport"/>
    <property type="evidence" value="ECO:0007669"/>
    <property type="project" value="TreeGrafter"/>
</dbReference>
<dbReference type="PANTHER" id="PTHR30290">
    <property type="entry name" value="PERIPLASMIC BINDING COMPONENT OF ABC TRANSPORTER"/>
    <property type="match status" value="1"/>
</dbReference>
<dbReference type="PANTHER" id="PTHR30290:SF83">
    <property type="entry name" value="ABC TRANSPORTER SUBSTRATE-BINDING PROTEIN"/>
    <property type="match status" value="1"/>
</dbReference>
<dbReference type="Gene3D" id="3.90.76.10">
    <property type="entry name" value="Dipeptide-binding Protein, Domain 1"/>
    <property type="match status" value="1"/>
</dbReference>
<gene>
    <name evidence="2" type="ORF">BIFCAT_01893</name>
</gene>
<accession>B6XX30</accession>
<dbReference type="PIRSF" id="PIRSF002741">
    <property type="entry name" value="MppA"/>
    <property type="match status" value="1"/>
</dbReference>
<dbReference type="eggNOG" id="COG4166">
    <property type="taxonomic scope" value="Bacteria"/>
</dbReference>
<dbReference type="GO" id="GO:1904680">
    <property type="term" value="F:peptide transmembrane transporter activity"/>
    <property type="evidence" value="ECO:0007669"/>
    <property type="project" value="TreeGrafter"/>
</dbReference>
<dbReference type="Proteomes" id="UP000003882">
    <property type="component" value="Unassembled WGS sequence"/>
</dbReference>
<evidence type="ECO:0000259" key="1">
    <source>
        <dbReference type="Pfam" id="PF00496"/>
    </source>
</evidence>
<evidence type="ECO:0000313" key="3">
    <source>
        <dbReference type="Proteomes" id="UP000003882"/>
    </source>
</evidence>
<feature type="domain" description="Solute-binding protein family 5" evidence="1">
    <location>
        <begin position="107"/>
        <end position="481"/>
    </location>
</feature>
<dbReference type="InterPro" id="IPR000914">
    <property type="entry name" value="SBP_5_dom"/>
</dbReference>
<dbReference type="GO" id="GO:0042597">
    <property type="term" value="C:periplasmic space"/>
    <property type="evidence" value="ECO:0007669"/>
    <property type="project" value="UniProtKB-ARBA"/>
</dbReference>
<dbReference type="GO" id="GO:0043190">
    <property type="term" value="C:ATP-binding cassette (ABC) transporter complex"/>
    <property type="evidence" value="ECO:0007669"/>
    <property type="project" value="InterPro"/>
</dbReference>
<dbReference type="InterPro" id="IPR039424">
    <property type="entry name" value="SBP_5"/>
</dbReference>
<reference evidence="2 3" key="1">
    <citation type="submission" date="2008-10" db="EMBL/GenBank/DDBJ databases">
        <title>Draft genome sequence of Bifidobacterium catenulatum (DSM 16992).</title>
        <authorList>
            <person name="Sudarsanam P."/>
            <person name="Ley R."/>
            <person name="Guruge J."/>
            <person name="Turnbaugh P.J."/>
            <person name="Mahowald M."/>
            <person name="Liep D."/>
            <person name="Gordon J."/>
        </authorList>
    </citation>
    <scope>NUCLEOTIDE SEQUENCE [LARGE SCALE GENOMIC DNA]</scope>
    <source>
        <strain evidence="2 3">DSM 16992</strain>
    </source>
</reference>
<name>B6XX30_9BIFI</name>
<dbReference type="Pfam" id="PF00496">
    <property type="entry name" value="SBP_bac_5"/>
    <property type="match status" value="1"/>
</dbReference>
<dbReference type="Gene3D" id="3.10.105.10">
    <property type="entry name" value="Dipeptide-binding Protein, Domain 3"/>
    <property type="match status" value="1"/>
</dbReference>
<dbReference type="SUPFAM" id="SSF53850">
    <property type="entry name" value="Periplasmic binding protein-like II"/>
    <property type="match status" value="1"/>
</dbReference>
<proteinExistence type="predicted"/>
<evidence type="ECO:0000313" key="2">
    <source>
        <dbReference type="EMBL" id="EEB20809.1"/>
    </source>
</evidence>
<comment type="caution">
    <text evidence="2">The sequence shown here is derived from an EMBL/GenBank/DDBJ whole genome shotgun (WGS) entry which is preliminary data.</text>
</comment>
<dbReference type="Gene3D" id="3.40.190.10">
    <property type="entry name" value="Periplasmic binding protein-like II"/>
    <property type="match status" value="1"/>
</dbReference>
<protein>
    <submittedName>
        <fullName evidence="2">ABC transporter, substrate-binding protein, family 5</fullName>
    </submittedName>
</protein>
<dbReference type="CDD" id="cd00995">
    <property type="entry name" value="PBP2_NikA_DppA_OppA_like"/>
    <property type="match status" value="1"/>
</dbReference>
<dbReference type="AlphaFoldDB" id="B6XX30"/>
<reference evidence="2 3" key="2">
    <citation type="submission" date="2008-10" db="EMBL/GenBank/DDBJ databases">
        <authorList>
            <person name="Fulton L."/>
            <person name="Clifton S."/>
            <person name="Fulton B."/>
            <person name="Xu J."/>
            <person name="Minx P."/>
            <person name="Pepin K.H."/>
            <person name="Johnson M."/>
            <person name="Bhonagiri V."/>
            <person name="Nash W.E."/>
            <person name="Mardis E.R."/>
            <person name="Wilson R.K."/>
        </authorList>
    </citation>
    <scope>NUCLEOTIDE SEQUENCE [LARGE SCALE GENOMIC DNA]</scope>
    <source>
        <strain evidence="2 3">DSM 16992</strain>
    </source>
</reference>
<dbReference type="InterPro" id="IPR030678">
    <property type="entry name" value="Peptide/Ni-bd"/>
</dbReference>
<organism evidence="2 3">
    <name type="scientific">Bifidobacterium catenulatum DSM 16992 = JCM 1194 = LMG 11043</name>
    <dbReference type="NCBI Taxonomy" id="566552"/>
    <lineage>
        <taxon>Bacteria</taxon>
        <taxon>Bacillati</taxon>
        <taxon>Actinomycetota</taxon>
        <taxon>Actinomycetes</taxon>
        <taxon>Bifidobacteriales</taxon>
        <taxon>Bifidobacteriaceae</taxon>
        <taxon>Bifidobacterium</taxon>
    </lineage>
</organism>
<dbReference type="EMBL" id="ABXY01000026">
    <property type="protein sequence ID" value="EEB20809.1"/>
    <property type="molecule type" value="Genomic_DNA"/>
</dbReference>